<dbReference type="InterPro" id="IPR011340">
    <property type="entry name" value="Cys_dSase-rel"/>
</dbReference>
<proteinExistence type="predicted"/>
<feature type="domain" description="Aminotransferase class V" evidence="1">
    <location>
        <begin position="20"/>
        <end position="390"/>
    </location>
</feature>
<evidence type="ECO:0000313" key="2">
    <source>
        <dbReference type="EMBL" id="MCP2160213.1"/>
    </source>
</evidence>
<evidence type="ECO:0000259" key="1">
    <source>
        <dbReference type="Pfam" id="PF00266"/>
    </source>
</evidence>
<organism evidence="2 3">
    <name type="scientific">Williamsia serinedens</name>
    <dbReference type="NCBI Taxonomy" id="391736"/>
    <lineage>
        <taxon>Bacteria</taxon>
        <taxon>Bacillati</taxon>
        <taxon>Actinomycetota</taxon>
        <taxon>Actinomycetes</taxon>
        <taxon>Mycobacteriales</taxon>
        <taxon>Nocardiaceae</taxon>
        <taxon>Williamsia</taxon>
    </lineage>
</organism>
<dbReference type="EMBL" id="JAMTCG010000002">
    <property type="protein sequence ID" value="MCP2160213.1"/>
    <property type="molecule type" value="Genomic_DNA"/>
</dbReference>
<dbReference type="RefSeq" id="WP_253653783.1">
    <property type="nucleotide sequence ID" value="NZ_BAAAOE010000001.1"/>
</dbReference>
<reference evidence="2 3" key="1">
    <citation type="submission" date="2022-06" db="EMBL/GenBank/DDBJ databases">
        <title>Genomic Encyclopedia of Archaeal and Bacterial Type Strains, Phase II (KMG-II): from individual species to whole genera.</title>
        <authorList>
            <person name="Goeker M."/>
        </authorList>
    </citation>
    <scope>NUCLEOTIDE SEQUENCE [LARGE SCALE GENOMIC DNA]</scope>
    <source>
        <strain evidence="2 3">DSM 45037</strain>
    </source>
</reference>
<dbReference type="InterPro" id="IPR015421">
    <property type="entry name" value="PyrdxlP-dep_Trfase_major"/>
</dbReference>
<dbReference type="PANTHER" id="PTHR43586:SF21">
    <property type="entry name" value="PYRIDOXAL PHOSPHATE (PLP)-DEPENDENT ASPARTATE AMINOTRANSFERASE SUPERFAMILY"/>
    <property type="match status" value="1"/>
</dbReference>
<dbReference type="InterPro" id="IPR015422">
    <property type="entry name" value="PyrdxlP-dep_Trfase_small"/>
</dbReference>
<dbReference type="InterPro" id="IPR000192">
    <property type="entry name" value="Aminotrans_V_dom"/>
</dbReference>
<keyword evidence="3" id="KW-1185">Reference proteome</keyword>
<dbReference type="Proteomes" id="UP001205740">
    <property type="component" value="Unassembled WGS sequence"/>
</dbReference>
<comment type="caution">
    <text evidence="2">The sequence shown here is derived from an EMBL/GenBank/DDBJ whole genome shotgun (WGS) entry which is preliminary data.</text>
</comment>
<dbReference type="Pfam" id="PF00266">
    <property type="entry name" value="Aminotran_5"/>
    <property type="match status" value="1"/>
</dbReference>
<dbReference type="NCBIfam" id="TIGR01976">
    <property type="entry name" value="am_tr_V_VC1184"/>
    <property type="match status" value="1"/>
</dbReference>
<dbReference type="Gene3D" id="3.40.640.10">
    <property type="entry name" value="Type I PLP-dependent aspartate aminotransferase-like (Major domain)"/>
    <property type="match status" value="1"/>
</dbReference>
<name>A0ABT1GYZ2_9NOCA</name>
<dbReference type="PANTHER" id="PTHR43586">
    <property type="entry name" value="CYSTEINE DESULFURASE"/>
    <property type="match status" value="1"/>
</dbReference>
<protein>
    <submittedName>
        <fullName evidence="2">Cysteine desulfurase family protein, VC1184 subfamily</fullName>
    </submittedName>
</protein>
<dbReference type="SUPFAM" id="SSF53383">
    <property type="entry name" value="PLP-dependent transferases"/>
    <property type="match status" value="1"/>
</dbReference>
<dbReference type="InterPro" id="IPR015424">
    <property type="entry name" value="PyrdxlP-dep_Trfase"/>
</dbReference>
<evidence type="ECO:0000313" key="3">
    <source>
        <dbReference type="Proteomes" id="UP001205740"/>
    </source>
</evidence>
<dbReference type="Gene3D" id="3.90.1150.10">
    <property type="entry name" value="Aspartate Aminotransferase, domain 1"/>
    <property type="match status" value="1"/>
</dbReference>
<gene>
    <name evidence="2" type="ORF">LX12_001392</name>
</gene>
<accession>A0ABT1GYZ2</accession>
<sequence length="398" mass="41091">MTYDVARVRGLFPSLGDGWIHLDPQAGSQIPDSVASTVSKAFRALVSQPGGVYPAARQSQAVVDAARQAVADLVGGDPAGVVLGPSRGILLSTLAEALPPRLWLGSTAVVSRLDDEPNIIGWLRAADRYGARVRWAEVDIENGELPPWQYSDLLDDATAIVAVTAASSTIGTVTDVAAIGAAARAAGALFVVDATSAAPYTVLDIEAMGADVLVVSAERWGGPQVAALAFRDPGRIATLRSSGLSTSTSGPGRLEVDGLHHALLAGLAASVEHLASLDDAATGSRRDRLVTSIASLNGYLRRLTAYLAESLSHLDFVHMVGSAAERVPTVSFTVDGVAADKVARRLADNGICALVDQPSRALDVIGVGDVGGAVTIGLGQYSTPYEVDQLVRCLGSLG</sequence>